<dbReference type="Proteomes" id="UP000660729">
    <property type="component" value="Unassembled WGS sequence"/>
</dbReference>
<dbReference type="AlphaFoldDB" id="A0A8H6VKD1"/>
<name>A0A8H6VKD1_9PEZI</name>
<evidence type="ECO:0000313" key="2">
    <source>
        <dbReference type="Proteomes" id="UP000660729"/>
    </source>
</evidence>
<dbReference type="EMBL" id="JABCIY010000047">
    <property type="protein sequence ID" value="KAF7194890.1"/>
    <property type="molecule type" value="Genomic_DNA"/>
</dbReference>
<evidence type="ECO:0000313" key="1">
    <source>
        <dbReference type="EMBL" id="KAF7194890.1"/>
    </source>
</evidence>
<reference evidence="1" key="1">
    <citation type="submission" date="2020-04" db="EMBL/GenBank/DDBJ databases">
        <title>Draft genome resource of the tomato pathogen Pseudocercospora fuligena.</title>
        <authorList>
            <person name="Zaccaron A."/>
        </authorList>
    </citation>
    <scope>NUCLEOTIDE SEQUENCE</scope>
    <source>
        <strain evidence="1">PF001</strain>
    </source>
</reference>
<protein>
    <submittedName>
        <fullName evidence="1">Uncharacterized protein</fullName>
    </submittedName>
</protein>
<organism evidence="1 2">
    <name type="scientific">Pseudocercospora fuligena</name>
    <dbReference type="NCBI Taxonomy" id="685502"/>
    <lineage>
        <taxon>Eukaryota</taxon>
        <taxon>Fungi</taxon>
        <taxon>Dikarya</taxon>
        <taxon>Ascomycota</taxon>
        <taxon>Pezizomycotina</taxon>
        <taxon>Dothideomycetes</taxon>
        <taxon>Dothideomycetidae</taxon>
        <taxon>Mycosphaerellales</taxon>
        <taxon>Mycosphaerellaceae</taxon>
        <taxon>Pseudocercospora</taxon>
    </lineage>
</organism>
<proteinExistence type="predicted"/>
<accession>A0A8H6VKD1</accession>
<gene>
    <name evidence="1" type="ORF">HII31_03727</name>
</gene>
<comment type="caution">
    <text evidence="1">The sequence shown here is derived from an EMBL/GenBank/DDBJ whole genome shotgun (WGS) entry which is preliminary data.</text>
</comment>
<dbReference type="OrthoDB" id="3650500at2759"/>
<keyword evidence="2" id="KW-1185">Reference proteome</keyword>
<sequence length="208" mass="23822">MCSPSAAHPVFAVAELLEKIILEVIQVSKDFETSESGQAKASLTDVERYRKSFMTKGVILKRVSRGFNEVIIGSTKIQNEFLTPVYTAKLSSRLDQSMHRIWWMGTISDLINEIEQHFNRLRIRNPTKRYVLLSSSVESSWRKMPCLQRGMDPITIELSEKRQLSRISVASPKKLLIDEDTTLGEVYEEMVAIQKRVSETERVSRTAK</sequence>